<dbReference type="Proteomes" id="UP000322234">
    <property type="component" value="Unassembled WGS sequence"/>
</dbReference>
<proteinExistence type="predicted"/>
<protein>
    <submittedName>
        <fullName evidence="1">Uncharacterized protein</fullName>
    </submittedName>
</protein>
<comment type="caution">
    <text evidence="1">The sequence shown here is derived from an EMBL/GenBank/DDBJ whole genome shotgun (WGS) entry which is preliminary data.</text>
</comment>
<evidence type="ECO:0000313" key="1">
    <source>
        <dbReference type="EMBL" id="MXQ79707.1"/>
    </source>
</evidence>
<name>A0A6B0QRV4_9CETA</name>
<gene>
    <name evidence="1" type="ORF">E5288_WYG007125</name>
</gene>
<dbReference type="AlphaFoldDB" id="A0A6B0QRV4"/>
<keyword evidence="2" id="KW-1185">Reference proteome</keyword>
<evidence type="ECO:0000313" key="2">
    <source>
        <dbReference type="Proteomes" id="UP000322234"/>
    </source>
</evidence>
<organism evidence="1 2">
    <name type="scientific">Bos mutus</name>
    <name type="common">wild yak</name>
    <dbReference type="NCBI Taxonomy" id="72004"/>
    <lineage>
        <taxon>Eukaryota</taxon>
        <taxon>Metazoa</taxon>
        <taxon>Chordata</taxon>
        <taxon>Craniata</taxon>
        <taxon>Vertebrata</taxon>
        <taxon>Euteleostomi</taxon>
        <taxon>Mammalia</taxon>
        <taxon>Eutheria</taxon>
        <taxon>Laurasiatheria</taxon>
        <taxon>Artiodactyla</taxon>
        <taxon>Ruminantia</taxon>
        <taxon>Pecora</taxon>
        <taxon>Bovidae</taxon>
        <taxon>Bovinae</taxon>
        <taxon>Bos</taxon>
    </lineage>
</organism>
<sequence length="190" mass="21295">MDTTGPYSSHCSMYDRTHDKAGLRRLNQLVLSGDRMQLEQSGFIIEGMFQGAKFNVKSPLHTFSYKRSKQGDTWGVVVSLRLRRSPESRACGGPERRERAWASCAAKRASPGKFLNLGSSGAVTDNVQVRCVCKFGNEAADNLVLLPVWFFSVLKNLELSGINVGFHSSKSKQLELTVYNDDCWHYQKLI</sequence>
<accession>A0A6B0QRV4</accession>
<dbReference type="EMBL" id="VBQZ03000002">
    <property type="protein sequence ID" value="MXQ79707.1"/>
    <property type="molecule type" value="Genomic_DNA"/>
</dbReference>
<reference evidence="1" key="1">
    <citation type="submission" date="2019-10" db="EMBL/GenBank/DDBJ databases">
        <title>The sequence and de novo assembly of the wild yak genome.</title>
        <authorList>
            <person name="Liu Y."/>
        </authorList>
    </citation>
    <scope>NUCLEOTIDE SEQUENCE [LARGE SCALE GENOMIC DNA]</scope>
    <source>
        <strain evidence="1">WY2019</strain>
    </source>
</reference>